<dbReference type="AlphaFoldDB" id="A0A834HHF6"/>
<dbReference type="Proteomes" id="UP000626092">
    <property type="component" value="Unassembled WGS sequence"/>
</dbReference>
<proteinExistence type="predicted"/>
<sequence>MVSRAFQSSSVVVLPKTPNLRDYSAITVDTMPSIIEESDFEMGHPSMPPRNLKEEFLAVATPPRNIDKELLAMLDTSLALIHR</sequence>
<evidence type="ECO:0000313" key="2">
    <source>
        <dbReference type="Proteomes" id="UP000626092"/>
    </source>
</evidence>
<gene>
    <name evidence="1" type="ORF">RHSIM_Rhsim01G0070000</name>
</gene>
<dbReference type="OrthoDB" id="10435860at2759"/>
<reference evidence="1" key="1">
    <citation type="submission" date="2019-11" db="EMBL/GenBank/DDBJ databases">
        <authorList>
            <person name="Liu Y."/>
            <person name="Hou J."/>
            <person name="Li T.-Q."/>
            <person name="Guan C.-H."/>
            <person name="Wu X."/>
            <person name="Wu H.-Z."/>
            <person name="Ling F."/>
            <person name="Zhang R."/>
            <person name="Shi X.-G."/>
            <person name="Ren J.-P."/>
            <person name="Chen E.-F."/>
            <person name="Sun J.-M."/>
        </authorList>
    </citation>
    <scope>NUCLEOTIDE SEQUENCE</scope>
    <source>
        <strain evidence="1">Adult_tree_wgs_1</strain>
        <tissue evidence="1">Leaves</tissue>
    </source>
</reference>
<comment type="caution">
    <text evidence="1">The sequence shown here is derived from an EMBL/GenBank/DDBJ whole genome shotgun (WGS) entry which is preliminary data.</text>
</comment>
<organism evidence="1 2">
    <name type="scientific">Rhododendron simsii</name>
    <name type="common">Sims's rhododendron</name>
    <dbReference type="NCBI Taxonomy" id="118357"/>
    <lineage>
        <taxon>Eukaryota</taxon>
        <taxon>Viridiplantae</taxon>
        <taxon>Streptophyta</taxon>
        <taxon>Embryophyta</taxon>
        <taxon>Tracheophyta</taxon>
        <taxon>Spermatophyta</taxon>
        <taxon>Magnoliopsida</taxon>
        <taxon>eudicotyledons</taxon>
        <taxon>Gunneridae</taxon>
        <taxon>Pentapetalae</taxon>
        <taxon>asterids</taxon>
        <taxon>Ericales</taxon>
        <taxon>Ericaceae</taxon>
        <taxon>Ericoideae</taxon>
        <taxon>Rhodoreae</taxon>
        <taxon>Rhododendron</taxon>
    </lineage>
</organism>
<dbReference type="EMBL" id="WJXA01000001">
    <property type="protein sequence ID" value="KAF7153997.1"/>
    <property type="molecule type" value="Genomic_DNA"/>
</dbReference>
<accession>A0A834HHF6</accession>
<protein>
    <submittedName>
        <fullName evidence="1">Uncharacterized protein</fullName>
    </submittedName>
</protein>
<name>A0A834HHF6_RHOSS</name>
<keyword evidence="2" id="KW-1185">Reference proteome</keyword>
<evidence type="ECO:0000313" key="1">
    <source>
        <dbReference type="EMBL" id="KAF7153997.1"/>
    </source>
</evidence>